<gene>
    <name evidence="2" type="ORF">EQP59_05465</name>
</gene>
<dbReference type="EMBL" id="CP035107">
    <property type="protein sequence ID" value="QAR30822.1"/>
    <property type="molecule type" value="Genomic_DNA"/>
</dbReference>
<reference evidence="2 3" key="1">
    <citation type="submission" date="2019-01" db="EMBL/GenBank/DDBJ databases">
        <title>Whole Genome of Ornithobacterium rhinotracheale FARPER-174b.</title>
        <authorList>
            <person name="Tataje-Lavanda L.A."/>
            <person name="Montalvan A."/>
            <person name="Montesinos R."/>
            <person name="Zimic M."/>
            <person name="Fernandez-Sanchez M."/>
            <person name="Fernandez-Diaz M."/>
        </authorList>
    </citation>
    <scope>NUCLEOTIDE SEQUENCE [LARGE SCALE GENOMIC DNA]</scope>
    <source>
        <strain evidence="2 3">FARPER-174b</strain>
    </source>
</reference>
<dbReference type="RefSeq" id="WP_128501296.1">
    <property type="nucleotide sequence ID" value="NZ_CP035107.1"/>
</dbReference>
<dbReference type="AlphaFoldDB" id="A0A410JRN4"/>
<feature type="coiled-coil region" evidence="1">
    <location>
        <begin position="205"/>
        <end position="232"/>
    </location>
</feature>
<protein>
    <submittedName>
        <fullName evidence="2">Uncharacterized protein</fullName>
    </submittedName>
</protein>
<accession>A0A410JRN4</accession>
<proteinExistence type="predicted"/>
<sequence length="279" mass="31865">MASYVIGLDLGTSQTKVCVYNKNLNSRRFIKYKDSYFFPTLIVEKEDNTLDYCDETVTGKKHMYFKMSAAEDERLIVATNENMMGQLPNEQTMDMMSKYKVYHELKSDYLVILYIAYILLYVKKNINDNANNNVGGALGRLIGGGNTNAEENDFSVNLGIPTEWHNPEHIKIKIKFQTLLLTAAILSQEFENIQAFRHKTKNNLITKIEKINRQLLGEIENLEQDKKKQKINELLSKFKLSVFPESAAGLNYLLRTQRLANGYYASLDIGAGTSDIAIF</sequence>
<evidence type="ECO:0000313" key="2">
    <source>
        <dbReference type="EMBL" id="QAR30822.1"/>
    </source>
</evidence>
<evidence type="ECO:0000313" key="3">
    <source>
        <dbReference type="Proteomes" id="UP000287701"/>
    </source>
</evidence>
<dbReference type="OrthoDB" id="1495173at2"/>
<organism evidence="2 3">
    <name type="scientific">Ornithobacterium rhinotracheale</name>
    <dbReference type="NCBI Taxonomy" id="28251"/>
    <lineage>
        <taxon>Bacteria</taxon>
        <taxon>Pseudomonadati</taxon>
        <taxon>Bacteroidota</taxon>
        <taxon>Flavobacteriia</taxon>
        <taxon>Flavobacteriales</taxon>
        <taxon>Weeksellaceae</taxon>
        <taxon>Ornithobacterium</taxon>
    </lineage>
</organism>
<evidence type="ECO:0000256" key="1">
    <source>
        <dbReference type="SAM" id="Coils"/>
    </source>
</evidence>
<dbReference type="Proteomes" id="UP000287701">
    <property type="component" value="Chromosome"/>
</dbReference>
<name>A0A410JRN4_ORNRH</name>
<keyword evidence="1" id="KW-0175">Coiled coil</keyword>